<dbReference type="Proteomes" id="UP000054558">
    <property type="component" value="Unassembled WGS sequence"/>
</dbReference>
<evidence type="ECO:0000313" key="3">
    <source>
        <dbReference type="EMBL" id="GAQ82226.1"/>
    </source>
</evidence>
<dbReference type="OrthoDB" id="10051290at2759"/>
<dbReference type="EMBL" id="DF237053">
    <property type="protein sequence ID" value="GAQ82226.1"/>
    <property type="molecule type" value="Genomic_DNA"/>
</dbReference>
<dbReference type="CDD" id="cd00332">
    <property type="entry name" value="PAL-HAL"/>
    <property type="match status" value="1"/>
</dbReference>
<reference evidence="3 4" key="1">
    <citation type="journal article" date="2014" name="Nat. Commun.">
        <title>Klebsormidium flaccidum genome reveals primary factors for plant terrestrial adaptation.</title>
        <authorList>
            <person name="Hori K."/>
            <person name="Maruyama F."/>
            <person name="Fujisawa T."/>
            <person name="Togashi T."/>
            <person name="Yamamoto N."/>
            <person name="Seo M."/>
            <person name="Sato S."/>
            <person name="Yamada T."/>
            <person name="Mori H."/>
            <person name="Tajima N."/>
            <person name="Moriyama T."/>
            <person name="Ikeuchi M."/>
            <person name="Watanabe M."/>
            <person name="Wada H."/>
            <person name="Kobayashi K."/>
            <person name="Saito M."/>
            <person name="Masuda T."/>
            <person name="Sasaki-Sekimoto Y."/>
            <person name="Mashiguchi K."/>
            <person name="Awai K."/>
            <person name="Shimojima M."/>
            <person name="Masuda S."/>
            <person name="Iwai M."/>
            <person name="Nobusawa T."/>
            <person name="Narise T."/>
            <person name="Kondo S."/>
            <person name="Saito H."/>
            <person name="Sato R."/>
            <person name="Murakawa M."/>
            <person name="Ihara Y."/>
            <person name="Oshima-Yamada Y."/>
            <person name="Ohtaka K."/>
            <person name="Satoh M."/>
            <person name="Sonobe K."/>
            <person name="Ishii M."/>
            <person name="Ohtani R."/>
            <person name="Kanamori-Sato M."/>
            <person name="Honoki R."/>
            <person name="Miyazaki D."/>
            <person name="Mochizuki H."/>
            <person name="Umetsu J."/>
            <person name="Higashi K."/>
            <person name="Shibata D."/>
            <person name="Kamiya Y."/>
            <person name="Sato N."/>
            <person name="Nakamura Y."/>
            <person name="Tabata S."/>
            <person name="Ida S."/>
            <person name="Kurokawa K."/>
            <person name="Ohta H."/>
        </authorList>
    </citation>
    <scope>NUCLEOTIDE SEQUENCE [LARGE SCALE GENOMIC DNA]</scope>
    <source>
        <strain evidence="3 4">NIES-2285</strain>
    </source>
</reference>
<name>A0A1Y1I0C4_KLENI</name>
<protein>
    <submittedName>
        <fullName evidence="3">Aromatic amino acid lyase</fullName>
    </submittedName>
</protein>
<gene>
    <name evidence="3" type="ORF">KFL_001040290</name>
</gene>
<dbReference type="STRING" id="105231.A0A1Y1I0C4"/>
<sequence>MLTKGKGKHPGDGFSIQDGNHQIVPSLTRPSAPKMDIKGDHLSIQDIIDVSLLGRHVPLSHDVDDHVAAAHQLILDRLKAGQPMYGVNTNFGGLATKQLTANEASALQENLIWGLKSGAGRKLPPYLVRAAMLIRANALARGASGARRILIERLLAFLNEGVTPVVHELGSIGASGDLIPLAEIVGCVIGLSKAYRVVDQNGRELDALAALAEMGLEPLRLERKEGLALVNGTSMMNGIACHVITDARKLLRLSLYLHAFYIQALEGSPEPFSAFLHQCKPHPGQVEAARLMRELLKGGKVLPNAEQMLESDKALIQDRYSIRCLPQYMGPILDAFALIEKQVEMEANCVDDNPLVDVSAGMVLNGGNFLGQYIGTGMDLLRYHVALLTKHLDTQIAMLVTPSMNNGLPASLVGTRADDTGIKLGLKALQIFANSVLPRLMHLASPITHLFPTHAEEYNQNINSQGSTLPTWQESLLVF</sequence>
<dbReference type="PROSITE" id="PS00488">
    <property type="entry name" value="PAL_HISTIDASE"/>
    <property type="match status" value="1"/>
</dbReference>
<dbReference type="InterPro" id="IPR022313">
    <property type="entry name" value="Phe/His_NH3-lyase_AS"/>
</dbReference>
<dbReference type="InterPro" id="IPR008948">
    <property type="entry name" value="L-Aspartase-like"/>
</dbReference>
<evidence type="ECO:0000313" key="4">
    <source>
        <dbReference type="Proteomes" id="UP000054558"/>
    </source>
</evidence>
<keyword evidence="3" id="KW-0456">Lyase</keyword>
<dbReference type="Gene3D" id="1.20.200.10">
    <property type="entry name" value="Fumarase/aspartase (Central domain)"/>
    <property type="match status" value="1"/>
</dbReference>
<organism evidence="3 4">
    <name type="scientific">Klebsormidium nitens</name>
    <name type="common">Green alga</name>
    <name type="synonym">Ulothrix nitens</name>
    <dbReference type="NCBI Taxonomy" id="105231"/>
    <lineage>
        <taxon>Eukaryota</taxon>
        <taxon>Viridiplantae</taxon>
        <taxon>Streptophyta</taxon>
        <taxon>Klebsormidiophyceae</taxon>
        <taxon>Klebsormidiales</taxon>
        <taxon>Klebsormidiaceae</taxon>
        <taxon>Klebsormidium</taxon>
    </lineage>
</organism>
<dbReference type="GO" id="GO:0016841">
    <property type="term" value="F:ammonia-lyase activity"/>
    <property type="evidence" value="ECO:0000318"/>
    <property type="project" value="GO_Central"/>
</dbReference>
<dbReference type="PANTHER" id="PTHR10362">
    <property type="entry name" value="HISTIDINE AMMONIA-LYASE"/>
    <property type="match status" value="1"/>
</dbReference>
<dbReference type="SUPFAM" id="SSF48557">
    <property type="entry name" value="L-aspartase-like"/>
    <property type="match status" value="1"/>
</dbReference>
<dbReference type="SMR" id="A0A1Y1I0C4"/>
<dbReference type="InterPro" id="IPR001106">
    <property type="entry name" value="Aromatic_Lyase"/>
</dbReference>
<keyword evidence="4" id="KW-1185">Reference proteome</keyword>
<dbReference type="Gene3D" id="1.10.275.10">
    <property type="entry name" value="Fumarase/aspartase (N-terminal domain)"/>
    <property type="match status" value="1"/>
</dbReference>
<accession>A0A1Y1I0C4</accession>
<evidence type="ECO:0000256" key="2">
    <source>
        <dbReference type="SAM" id="MobiDB-lite"/>
    </source>
</evidence>
<feature type="region of interest" description="Disordered" evidence="2">
    <location>
        <begin position="1"/>
        <end position="24"/>
    </location>
</feature>
<comment type="similarity">
    <text evidence="1">Belongs to the PAL/histidase family.</text>
</comment>
<dbReference type="InterPro" id="IPR024083">
    <property type="entry name" value="Fumarase/histidase_N"/>
</dbReference>
<dbReference type="Pfam" id="PF00221">
    <property type="entry name" value="Lyase_aromatic"/>
    <property type="match status" value="1"/>
</dbReference>
<evidence type="ECO:0000256" key="1">
    <source>
        <dbReference type="ARBA" id="ARBA00007238"/>
    </source>
</evidence>
<dbReference type="AlphaFoldDB" id="A0A1Y1I0C4"/>
<proteinExistence type="inferred from homology"/>
<dbReference type="OMA" id="TNLHNQD"/>